<keyword evidence="8 12" id="KW-0472">Membrane</keyword>
<evidence type="ECO:0000313" key="15">
    <source>
        <dbReference type="Proteomes" id="UP000288716"/>
    </source>
</evidence>
<comment type="subcellular location">
    <subcellularLocation>
        <location evidence="1">Cell membrane</location>
    </subcellularLocation>
</comment>
<evidence type="ECO:0000256" key="9">
    <source>
        <dbReference type="ARBA" id="ARBA00023180"/>
    </source>
</evidence>
<dbReference type="SUPFAM" id="SSF52047">
    <property type="entry name" value="RNI-like"/>
    <property type="match status" value="1"/>
</dbReference>
<dbReference type="Pfam" id="PF13855">
    <property type="entry name" value="LRR_8"/>
    <property type="match status" value="3"/>
</dbReference>
<dbReference type="SMART" id="SM00365">
    <property type="entry name" value="LRR_SD22"/>
    <property type="match status" value="7"/>
</dbReference>
<dbReference type="OrthoDB" id="28057at2759"/>
<organism evidence="14 15">
    <name type="scientific">Leptotrombidium deliense</name>
    <dbReference type="NCBI Taxonomy" id="299467"/>
    <lineage>
        <taxon>Eukaryota</taxon>
        <taxon>Metazoa</taxon>
        <taxon>Ecdysozoa</taxon>
        <taxon>Arthropoda</taxon>
        <taxon>Chelicerata</taxon>
        <taxon>Arachnida</taxon>
        <taxon>Acari</taxon>
        <taxon>Acariformes</taxon>
        <taxon>Trombidiformes</taxon>
        <taxon>Prostigmata</taxon>
        <taxon>Anystina</taxon>
        <taxon>Parasitengona</taxon>
        <taxon>Trombiculoidea</taxon>
        <taxon>Trombiculidae</taxon>
        <taxon>Leptotrombidium</taxon>
    </lineage>
</organism>
<accession>A0A443SNA6</accession>
<reference evidence="14 15" key="1">
    <citation type="journal article" date="2018" name="Gigascience">
        <title>Genomes of trombidid mites reveal novel predicted allergens and laterally-transferred genes associated with secondary metabolism.</title>
        <authorList>
            <person name="Dong X."/>
            <person name="Chaisiri K."/>
            <person name="Xia D."/>
            <person name="Armstrong S.D."/>
            <person name="Fang Y."/>
            <person name="Donnelly M.J."/>
            <person name="Kadowaki T."/>
            <person name="McGarry J.W."/>
            <person name="Darby A.C."/>
            <person name="Makepeace B.L."/>
        </authorList>
    </citation>
    <scope>NUCLEOTIDE SEQUENCE [LARGE SCALE GENOMIC DNA]</scope>
    <source>
        <strain evidence="14">UoL-UT</strain>
    </source>
</reference>
<dbReference type="VEuPathDB" id="VectorBase:LDEU003077"/>
<sequence length="841" mass="95072">MSRTVRVTLFAVLFINSTFLYSNANVKQANDESETAVCPTSCFCDEKNIYVSCVGDAAWDLSFPSIPRTVSRLEIRNYNIRALNLQFLRGMSALQELKLQQTKIDSIANSTFAHINKLERLDLGENQIENLTSNTFDGLEHSLLYIDLSSNRLRNIDGAFKHLSALEQLNLRKNRLQNLTMYTFAGLQKLQYLNLDANEIQFIEAGSLILLPNLAHLLLSNNPLSSLSRLDSVTRRLQYVDISNIGLTAIPQGIEPFVRDLRLARNNIVRISSGELDNYSHLSLLVLDDNQIDEIEQDALGRLEYLIRLWLNGNKLKTIAINLPQSLRELYLEENVIEEIDSNSFKSLPNLERLYLKRNQIRRLGDASFRDLQSLKVLDLQANRIHNLTADVFVNLTALERLDLSQNNLMFIHGECFAAVANLQVLQLSYIESSEIMFDENLFAGIRNLQTLQLNGSPELVARLLSKKQILQSLRSVQELNLMNNKLKNLSSGFTSFFPNLRTIKLNGNLWHCDKSMLWLIDWMRNTKSVNFDMSQEVKCSSPASLQFKPIKLLTVNDLPQTVTMNSKPLAVSKAADSSSNQITTETLLFAEKAKETYKKSNAGNRKNITLFKEQTTDQRSNATVVKSTLLNATKILKENNNSGSSSGKRKIEFKSSAKTMNAENVSSVKTVLNNEQIANKSNRDSSKSKEDVLTSVDVFHSQRDSKRERKHIPNTSKQTLISSQFIKDTLSRESRLQRNVSSATIAIVALGSVLLIVVGVSVYCTHSKYKKYLGVNESILRTLRRSLRRRNSVSYSSQNDEVSIATIANTANVSVYDESDTNFVFRNKLYFAVNNESNTI</sequence>
<evidence type="ECO:0000256" key="6">
    <source>
        <dbReference type="ARBA" id="ARBA00022737"/>
    </source>
</evidence>
<dbReference type="Gene3D" id="3.80.10.10">
    <property type="entry name" value="Ribonuclease Inhibitor"/>
    <property type="match status" value="4"/>
</dbReference>
<evidence type="ECO:0000256" key="2">
    <source>
        <dbReference type="ARBA" id="ARBA00022475"/>
    </source>
</evidence>
<dbReference type="GO" id="GO:0031012">
    <property type="term" value="C:extracellular matrix"/>
    <property type="evidence" value="ECO:0007669"/>
    <property type="project" value="TreeGrafter"/>
</dbReference>
<dbReference type="GO" id="GO:0006955">
    <property type="term" value="P:immune response"/>
    <property type="evidence" value="ECO:0007669"/>
    <property type="project" value="InterPro"/>
</dbReference>
<dbReference type="AlphaFoldDB" id="A0A443SNA6"/>
<feature type="region of interest" description="Disordered" evidence="11">
    <location>
        <begin position="674"/>
        <end position="715"/>
    </location>
</feature>
<dbReference type="FunFam" id="3.80.10.10:FF:000770">
    <property type="entry name" value="Uncharacterized protein"/>
    <property type="match status" value="1"/>
</dbReference>
<dbReference type="Proteomes" id="UP000288716">
    <property type="component" value="Unassembled WGS sequence"/>
</dbReference>
<evidence type="ECO:0000256" key="5">
    <source>
        <dbReference type="ARBA" id="ARBA00022729"/>
    </source>
</evidence>
<dbReference type="InterPro" id="IPR032675">
    <property type="entry name" value="LRR_dom_sf"/>
</dbReference>
<dbReference type="InterPro" id="IPR001611">
    <property type="entry name" value="Leu-rich_rpt"/>
</dbReference>
<keyword evidence="9" id="KW-0325">Glycoprotein</keyword>
<dbReference type="GO" id="GO:0004888">
    <property type="term" value="F:transmembrane signaling receptor activity"/>
    <property type="evidence" value="ECO:0007669"/>
    <property type="project" value="InterPro"/>
</dbReference>
<keyword evidence="5 13" id="KW-0732">Signal</keyword>
<keyword evidence="10" id="KW-1015">Disulfide bond</keyword>
<dbReference type="InterPro" id="IPR050328">
    <property type="entry name" value="Dev_Immune_Receptor"/>
</dbReference>
<evidence type="ECO:0000313" key="14">
    <source>
        <dbReference type="EMBL" id="RWS28963.1"/>
    </source>
</evidence>
<evidence type="ECO:0000256" key="11">
    <source>
        <dbReference type="SAM" id="MobiDB-lite"/>
    </source>
</evidence>
<dbReference type="GO" id="GO:0005615">
    <property type="term" value="C:extracellular space"/>
    <property type="evidence" value="ECO:0007669"/>
    <property type="project" value="TreeGrafter"/>
</dbReference>
<dbReference type="SMART" id="SM00369">
    <property type="entry name" value="LRR_TYP"/>
    <property type="match status" value="13"/>
</dbReference>
<keyword evidence="15" id="KW-1185">Reference proteome</keyword>
<name>A0A443SNA6_9ACAR</name>
<evidence type="ECO:0000256" key="7">
    <source>
        <dbReference type="ARBA" id="ARBA00022989"/>
    </source>
</evidence>
<feature type="region of interest" description="Disordered" evidence="11">
    <location>
        <begin position="639"/>
        <end position="660"/>
    </location>
</feature>
<feature type="chain" id="PRO_5019207376" evidence="13">
    <location>
        <begin position="25"/>
        <end position="841"/>
    </location>
</feature>
<dbReference type="STRING" id="299467.A0A443SNA6"/>
<gene>
    <name evidence="14" type="ORF">B4U80_04443</name>
</gene>
<dbReference type="PROSITE" id="PS51450">
    <property type="entry name" value="LRR"/>
    <property type="match status" value="3"/>
</dbReference>
<evidence type="ECO:0000256" key="4">
    <source>
        <dbReference type="ARBA" id="ARBA00022692"/>
    </source>
</evidence>
<keyword evidence="2" id="KW-1003">Cell membrane</keyword>
<dbReference type="FunFam" id="3.80.10.10:FF:001438">
    <property type="entry name" value="Uncharacterized protein"/>
    <property type="match status" value="1"/>
</dbReference>
<evidence type="ECO:0000256" key="10">
    <source>
        <dbReference type="PIRSR" id="PIRSR037595-2"/>
    </source>
</evidence>
<dbReference type="SUPFAM" id="SSF52058">
    <property type="entry name" value="L domain-like"/>
    <property type="match status" value="1"/>
</dbReference>
<evidence type="ECO:0000256" key="12">
    <source>
        <dbReference type="SAM" id="Phobius"/>
    </source>
</evidence>
<dbReference type="PANTHER" id="PTHR24373">
    <property type="entry name" value="SLIT RELATED LEUCINE-RICH REPEAT NEURONAL PROTEIN"/>
    <property type="match status" value="1"/>
</dbReference>
<feature type="signal peptide" evidence="13">
    <location>
        <begin position="1"/>
        <end position="24"/>
    </location>
</feature>
<feature type="disulfide bond" evidence="10">
    <location>
        <begin position="44"/>
        <end position="53"/>
    </location>
</feature>
<dbReference type="PRINTS" id="PR00019">
    <property type="entry name" value="LEURICHRPT"/>
</dbReference>
<keyword evidence="6" id="KW-0677">Repeat</keyword>
<evidence type="ECO:0000256" key="1">
    <source>
        <dbReference type="ARBA" id="ARBA00004236"/>
    </source>
</evidence>
<dbReference type="InterPro" id="IPR003591">
    <property type="entry name" value="Leu-rich_rpt_typical-subtyp"/>
</dbReference>
<evidence type="ECO:0000256" key="8">
    <source>
        <dbReference type="ARBA" id="ARBA00023136"/>
    </source>
</evidence>
<dbReference type="PANTHER" id="PTHR24373:SF370">
    <property type="entry name" value="FISH-LIPS, ISOFORM E"/>
    <property type="match status" value="1"/>
</dbReference>
<dbReference type="GO" id="GO:0002224">
    <property type="term" value="P:toll-like receptor signaling pathway"/>
    <property type="evidence" value="ECO:0007669"/>
    <property type="project" value="InterPro"/>
</dbReference>
<proteinExistence type="predicted"/>
<feature type="transmembrane region" description="Helical" evidence="12">
    <location>
        <begin position="744"/>
        <end position="765"/>
    </location>
</feature>
<keyword evidence="7 12" id="KW-1133">Transmembrane helix</keyword>
<evidence type="ECO:0000256" key="13">
    <source>
        <dbReference type="SAM" id="SignalP"/>
    </source>
</evidence>
<comment type="caution">
    <text evidence="14">The sequence shown here is derived from an EMBL/GenBank/DDBJ whole genome shotgun (WGS) entry which is preliminary data.</text>
</comment>
<evidence type="ECO:0000256" key="3">
    <source>
        <dbReference type="ARBA" id="ARBA00022614"/>
    </source>
</evidence>
<keyword evidence="4 12" id="KW-0812">Transmembrane</keyword>
<feature type="compositionally biased region" description="Basic and acidic residues" evidence="11">
    <location>
        <begin position="682"/>
        <end position="693"/>
    </location>
</feature>
<protein>
    <submittedName>
        <fullName evidence="14">Slit-like protein</fullName>
    </submittedName>
</protein>
<dbReference type="EMBL" id="NCKV01001129">
    <property type="protein sequence ID" value="RWS28963.1"/>
    <property type="molecule type" value="Genomic_DNA"/>
</dbReference>
<dbReference type="GO" id="GO:0005886">
    <property type="term" value="C:plasma membrane"/>
    <property type="evidence" value="ECO:0007669"/>
    <property type="project" value="UniProtKB-SubCell"/>
</dbReference>
<keyword evidence="3" id="KW-0433">Leucine-rich repeat</keyword>